<dbReference type="Gene3D" id="3.40.50.720">
    <property type="entry name" value="NAD(P)-binding Rossmann-like Domain"/>
    <property type="match status" value="1"/>
</dbReference>
<protein>
    <submittedName>
        <fullName evidence="3">Gfo/Idh/MocA family oxidoreductase</fullName>
    </submittedName>
</protein>
<reference evidence="3" key="1">
    <citation type="submission" date="2019-09" db="EMBL/GenBank/DDBJ databases">
        <title>Characterisation of the sponge microbiome using genome-centric metagenomics.</title>
        <authorList>
            <person name="Engelberts J.P."/>
            <person name="Robbins S.J."/>
            <person name="De Goeij J.M."/>
            <person name="Aranda M."/>
            <person name="Bell S.C."/>
            <person name="Webster N.S."/>
        </authorList>
    </citation>
    <scope>NUCLEOTIDE SEQUENCE</scope>
    <source>
        <strain evidence="3">SB0662_bin_9</strain>
    </source>
</reference>
<evidence type="ECO:0000313" key="3">
    <source>
        <dbReference type="EMBL" id="MYD89169.1"/>
    </source>
</evidence>
<dbReference type="Pfam" id="PF01408">
    <property type="entry name" value="GFO_IDH_MocA"/>
    <property type="match status" value="1"/>
</dbReference>
<proteinExistence type="predicted"/>
<dbReference type="GO" id="GO:0016491">
    <property type="term" value="F:oxidoreductase activity"/>
    <property type="evidence" value="ECO:0007669"/>
    <property type="project" value="UniProtKB-KW"/>
</dbReference>
<accession>A0A6B1DN73</accession>
<dbReference type="PANTHER" id="PTHR43818">
    <property type="entry name" value="BCDNA.GH03377"/>
    <property type="match status" value="1"/>
</dbReference>
<dbReference type="InterPro" id="IPR036291">
    <property type="entry name" value="NAD(P)-bd_dom_sf"/>
</dbReference>
<dbReference type="AlphaFoldDB" id="A0A6B1DN73"/>
<sequence>MDNVRIGIVGCGAIAQVHHAPNLKELWHLYDLNSVCDVSAKAAAHVADRFDVPSHFTDYAAFLASDIEAVVFCQTDPKTDYVLQALDAGKHVFVEKPVCFNLDEISVMVSAQERAGVVGQAGYMKVYDPAFEVVAAEAADMDVRFVQIHHLHPTNDLHLAQFDVQRFDDVPAVAIERTGAARQAALVRGFGTPLPDDVARAFFLLSGSMIHDLYGLRHIMGVPTKIHNVDIWQEGRAVTFQVEYANGARCNGTWIDLPDLWDFKETLEVCADDKRVTLKYPTGFSRGQLSEVTVQEIDANGMTVARTPAIDWASAFIREMQAFHGCIREGRECRTPLSEVHHDVGLIINLIKSHLGIG</sequence>
<dbReference type="GO" id="GO:0000166">
    <property type="term" value="F:nucleotide binding"/>
    <property type="evidence" value="ECO:0007669"/>
    <property type="project" value="InterPro"/>
</dbReference>
<dbReference type="EMBL" id="VXPY01000013">
    <property type="protein sequence ID" value="MYD89169.1"/>
    <property type="molecule type" value="Genomic_DNA"/>
</dbReference>
<organism evidence="3">
    <name type="scientific">Caldilineaceae bacterium SB0662_bin_9</name>
    <dbReference type="NCBI Taxonomy" id="2605258"/>
    <lineage>
        <taxon>Bacteria</taxon>
        <taxon>Bacillati</taxon>
        <taxon>Chloroflexota</taxon>
        <taxon>Caldilineae</taxon>
        <taxon>Caldilineales</taxon>
        <taxon>Caldilineaceae</taxon>
    </lineage>
</organism>
<feature type="domain" description="Gfo/Idh/MocA-like oxidoreductase N-terminal" evidence="2">
    <location>
        <begin position="4"/>
        <end position="122"/>
    </location>
</feature>
<comment type="caution">
    <text evidence="3">The sequence shown here is derived from an EMBL/GenBank/DDBJ whole genome shotgun (WGS) entry which is preliminary data.</text>
</comment>
<dbReference type="SUPFAM" id="SSF51735">
    <property type="entry name" value="NAD(P)-binding Rossmann-fold domains"/>
    <property type="match status" value="1"/>
</dbReference>
<gene>
    <name evidence="3" type="ORF">F4Y08_02350</name>
</gene>
<evidence type="ECO:0000256" key="1">
    <source>
        <dbReference type="ARBA" id="ARBA00023002"/>
    </source>
</evidence>
<dbReference type="PANTHER" id="PTHR43818:SF11">
    <property type="entry name" value="BCDNA.GH03377"/>
    <property type="match status" value="1"/>
</dbReference>
<dbReference type="InterPro" id="IPR050463">
    <property type="entry name" value="Gfo/Idh/MocA_oxidrdct_glycsds"/>
</dbReference>
<dbReference type="InterPro" id="IPR000683">
    <property type="entry name" value="Gfo/Idh/MocA-like_OxRdtase_N"/>
</dbReference>
<evidence type="ECO:0000259" key="2">
    <source>
        <dbReference type="Pfam" id="PF01408"/>
    </source>
</evidence>
<keyword evidence="1" id="KW-0560">Oxidoreductase</keyword>
<dbReference type="Gene3D" id="3.30.360.10">
    <property type="entry name" value="Dihydrodipicolinate Reductase, domain 2"/>
    <property type="match status" value="1"/>
</dbReference>
<name>A0A6B1DN73_9CHLR</name>